<reference evidence="8" key="1">
    <citation type="submission" date="2019-09" db="EMBL/GenBank/DDBJ databases">
        <title>A methuselah-like receptor induces ROS generation and regulates intestinal microbiotic haemostasis in kuruma shrimp.</title>
        <authorList>
            <person name="Yang H.-T."/>
            <person name="He Z.-H."/>
            <person name="Zhao X.-F."/>
            <person name="Wang J.-X."/>
        </authorList>
    </citation>
    <scope>NUCLEOTIDE SEQUENCE</scope>
</reference>
<dbReference type="Pfam" id="PF00002">
    <property type="entry name" value="7tm_2"/>
    <property type="match status" value="1"/>
</dbReference>
<evidence type="ECO:0000256" key="5">
    <source>
        <dbReference type="SAM" id="Phobius"/>
    </source>
</evidence>
<proteinExistence type="evidence at transcript level"/>
<dbReference type="PANTHER" id="PTHR46953:SF1">
    <property type="entry name" value="G-PROTEIN COUPLED RECEPTOR MTH-LIKE 1-RELATED"/>
    <property type="match status" value="1"/>
</dbReference>
<keyword evidence="6" id="KW-0732">Signal</keyword>
<keyword evidence="2 5" id="KW-0812">Transmembrane</keyword>
<feature type="transmembrane region" description="Helical" evidence="5">
    <location>
        <begin position="487"/>
        <end position="510"/>
    </location>
</feature>
<evidence type="ECO:0000256" key="2">
    <source>
        <dbReference type="ARBA" id="ARBA00022692"/>
    </source>
</evidence>
<evidence type="ECO:0000313" key="8">
    <source>
        <dbReference type="EMBL" id="QPB73589.1"/>
    </source>
</evidence>
<evidence type="ECO:0000256" key="6">
    <source>
        <dbReference type="SAM" id="SignalP"/>
    </source>
</evidence>
<keyword evidence="4 5" id="KW-0472">Membrane</keyword>
<feature type="signal peptide" evidence="6">
    <location>
        <begin position="1"/>
        <end position="33"/>
    </location>
</feature>
<comment type="subcellular location">
    <subcellularLocation>
        <location evidence="1">Membrane</location>
        <topology evidence="1">Multi-pass membrane protein</topology>
    </subcellularLocation>
</comment>
<accession>A0A7U3S1H5</accession>
<keyword evidence="3 5" id="KW-1133">Transmembrane helix</keyword>
<feature type="transmembrane region" description="Helical" evidence="5">
    <location>
        <begin position="294"/>
        <end position="313"/>
    </location>
</feature>
<feature type="chain" id="PRO_5031103556" evidence="6">
    <location>
        <begin position="34"/>
        <end position="581"/>
    </location>
</feature>
<dbReference type="AlphaFoldDB" id="A0A7U3S1H5"/>
<feature type="domain" description="G-protein coupled receptors family 2 profile 2" evidence="7">
    <location>
        <begin position="288"/>
        <end position="540"/>
    </location>
</feature>
<dbReference type="OrthoDB" id="6134459at2759"/>
<evidence type="ECO:0000256" key="3">
    <source>
        <dbReference type="ARBA" id="ARBA00022989"/>
    </source>
</evidence>
<sequence length="581" mass="64353">MASSRTSVGAPPLGRGLWGVVVVAWALAASVASEDQVPVFPDALPLPRCCAHGQALAADGSCVRHRRAAFTPQVIVGETLVEAINVVKEPPTAVDCAVLGGSEMVLPLVHGQTVIIADPLWPPLLYWKPTVVSDPISVKDFCIGVRAQEGAQEDQYVVKICNQNPVALPTTCQSTYCYRKCCPEGHEFSGIACVLSNDSWQVVFSSKDDPSVTLPPHADLDVAYGVPQCQPLLVYDDFTLGPKGELHLPGGVIHSHSLYCVTRRHDGGSKRDIALVCAPEIERCDWKNDILKPVLMSLSCFFLCITAIVYLSVPDLRSSLNGRCLIAFVISMFIGFLTILVIARHSESFGSFQCTFSAFFCLTFILATFFWLNVMYFRIWSVIRKPGQDDPNTWRFFALCAYGFGCPLVVVIVGIALDLAEADVVRPNFVLPYCWFNSNISRWAYQYGIILALLVVNLILLVWSAVLTARRLKTWMIHRTSDSNHGIILFFWLLLIMGVAWIFEIITWQAPSQCSIWVIVIDSINALQGVFVFLASVVFRKDLKLQGWSWIQVPSEEQDPANGRYATSNIELERPATRGTE</sequence>
<feature type="transmembrane region" description="Helical" evidence="5">
    <location>
        <begin position="516"/>
        <end position="539"/>
    </location>
</feature>
<feature type="transmembrane region" description="Helical" evidence="5">
    <location>
        <begin position="445"/>
        <end position="466"/>
    </location>
</feature>
<dbReference type="CDD" id="cd15039">
    <property type="entry name" value="7tmB3_Methuselah-like"/>
    <property type="match status" value="1"/>
</dbReference>
<evidence type="ECO:0000259" key="7">
    <source>
        <dbReference type="PROSITE" id="PS50261"/>
    </source>
</evidence>
<dbReference type="Gene3D" id="1.20.1070.10">
    <property type="entry name" value="Rhodopsin 7-helix transmembrane proteins"/>
    <property type="match status" value="1"/>
</dbReference>
<feature type="transmembrane region" description="Helical" evidence="5">
    <location>
        <begin position="355"/>
        <end position="376"/>
    </location>
</feature>
<organism evidence="8">
    <name type="scientific">Penaeus japonicus</name>
    <name type="common">Kuruma prawn</name>
    <name type="synonym">Marsupenaeus japonicus</name>
    <dbReference type="NCBI Taxonomy" id="27405"/>
    <lineage>
        <taxon>Eukaryota</taxon>
        <taxon>Metazoa</taxon>
        <taxon>Ecdysozoa</taxon>
        <taxon>Arthropoda</taxon>
        <taxon>Crustacea</taxon>
        <taxon>Multicrustacea</taxon>
        <taxon>Malacostraca</taxon>
        <taxon>Eumalacostraca</taxon>
        <taxon>Eucarida</taxon>
        <taxon>Decapoda</taxon>
        <taxon>Dendrobranchiata</taxon>
        <taxon>Penaeoidea</taxon>
        <taxon>Penaeidae</taxon>
        <taxon>Penaeus</taxon>
    </lineage>
</organism>
<evidence type="ECO:0000256" key="4">
    <source>
        <dbReference type="ARBA" id="ARBA00023136"/>
    </source>
</evidence>
<protein>
    <submittedName>
        <fullName evidence="8">GPCR5</fullName>
    </submittedName>
</protein>
<dbReference type="GO" id="GO:0007166">
    <property type="term" value="P:cell surface receptor signaling pathway"/>
    <property type="evidence" value="ECO:0007669"/>
    <property type="project" value="InterPro"/>
</dbReference>
<dbReference type="InterPro" id="IPR017981">
    <property type="entry name" value="GPCR_2-like_7TM"/>
</dbReference>
<dbReference type="PROSITE" id="PS50261">
    <property type="entry name" value="G_PROTEIN_RECEP_F2_4"/>
    <property type="match status" value="1"/>
</dbReference>
<feature type="transmembrane region" description="Helical" evidence="5">
    <location>
        <begin position="396"/>
        <end position="417"/>
    </location>
</feature>
<dbReference type="GO" id="GO:0004930">
    <property type="term" value="F:G protein-coupled receptor activity"/>
    <property type="evidence" value="ECO:0007669"/>
    <property type="project" value="InterPro"/>
</dbReference>
<dbReference type="SMR" id="A0A7U3S1H5"/>
<name>A0A7U3S1H5_PENJP</name>
<dbReference type="PANTHER" id="PTHR46953">
    <property type="entry name" value="G-PROTEIN COUPLED RECEPTOR MTH-LIKE 1-RELATED"/>
    <property type="match status" value="1"/>
</dbReference>
<evidence type="ECO:0000256" key="1">
    <source>
        <dbReference type="ARBA" id="ARBA00004141"/>
    </source>
</evidence>
<dbReference type="GO" id="GO:0016020">
    <property type="term" value="C:membrane"/>
    <property type="evidence" value="ECO:0007669"/>
    <property type="project" value="UniProtKB-SubCell"/>
</dbReference>
<feature type="transmembrane region" description="Helical" evidence="5">
    <location>
        <begin position="325"/>
        <end position="343"/>
    </location>
</feature>
<dbReference type="InterPro" id="IPR000832">
    <property type="entry name" value="GPCR_2_secretin-like"/>
</dbReference>
<dbReference type="InterPro" id="IPR052808">
    <property type="entry name" value="GPCR_Mth-like"/>
</dbReference>
<dbReference type="EMBL" id="MN460801">
    <property type="protein sequence ID" value="QPB73589.1"/>
    <property type="molecule type" value="mRNA"/>
</dbReference>